<comment type="caution">
    <text evidence="11">The sequence shown here is derived from an EMBL/GenBank/DDBJ whole genome shotgun (WGS) entry which is preliminary data.</text>
</comment>
<evidence type="ECO:0000256" key="3">
    <source>
        <dbReference type="ARBA" id="ARBA00022516"/>
    </source>
</evidence>
<dbReference type="InterPro" id="IPR001882">
    <property type="entry name" value="Biotin_BS"/>
</dbReference>
<dbReference type="Gene3D" id="2.40.50.100">
    <property type="match status" value="1"/>
</dbReference>
<keyword evidence="7 8" id="KW-0092">Biotin</keyword>
<evidence type="ECO:0000256" key="6">
    <source>
        <dbReference type="ARBA" id="ARBA00023160"/>
    </source>
</evidence>
<keyword evidence="12" id="KW-1185">Reference proteome</keyword>
<evidence type="ECO:0000313" key="12">
    <source>
        <dbReference type="Proteomes" id="UP001165378"/>
    </source>
</evidence>
<evidence type="ECO:0000256" key="9">
    <source>
        <dbReference type="SAM" id="MobiDB-lite"/>
    </source>
</evidence>
<accession>A0AA41Q6H5</accession>
<dbReference type="PROSITE" id="PS00188">
    <property type="entry name" value="BIOTIN"/>
    <property type="match status" value="1"/>
</dbReference>
<dbReference type="PRINTS" id="PR01071">
    <property type="entry name" value="ACOABIOTINCC"/>
</dbReference>
<comment type="function">
    <text evidence="8">This protein is a component of the acetyl coenzyme A carboxylase complex; first, biotin carboxylase catalyzes the carboxylation of the carrier protein and then the transcarboxylase transfers the carboxyl group to form malonyl-CoA.</text>
</comment>
<dbReference type="SUPFAM" id="SSF51230">
    <property type="entry name" value="Single hybrid motif"/>
    <property type="match status" value="1"/>
</dbReference>
<dbReference type="GO" id="GO:0006633">
    <property type="term" value="P:fatty acid biosynthetic process"/>
    <property type="evidence" value="ECO:0007669"/>
    <property type="project" value="UniProtKB-KW"/>
</dbReference>
<evidence type="ECO:0000313" key="11">
    <source>
        <dbReference type="EMBL" id="MCF2531072.1"/>
    </source>
</evidence>
<reference evidence="11" key="1">
    <citation type="submission" date="2022-01" db="EMBL/GenBank/DDBJ databases">
        <title>Genome-Based Taxonomic Classification of the Phylum Actinobacteria.</title>
        <authorList>
            <person name="Gao Y."/>
        </authorList>
    </citation>
    <scope>NUCLEOTIDE SEQUENCE</scope>
    <source>
        <strain evidence="11">KLBMP 8922</strain>
    </source>
</reference>
<feature type="compositionally biased region" description="Low complexity" evidence="9">
    <location>
        <begin position="1"/>
        <end position="15"/>
    </location>
</feature>
<dbReference type="Proteomes" id="UP001165378">
    <property type="component" value="Unassembled WGS sequence"/>
</dbReference>
<dbReference type="InterPro" id="IPR000089">
    <property type="entry name" value="Biotin_lipoyl"/>
</dbReference>
<keyword evidence="6 8" id="KW-0275">Fatty acid biosynthesis</keyword>
<dbReference type="AlphaFoldDB" id="A0AA41Q6H5"/>
<dbReference type="GO" id="GO:0003989">
    <property type="term" value="F:acetyl-CoA carboxylase activity"/>
    <property type="evidence" value="ECO:0007669"/>
    <property type="project" value="InterPro"/>
</dbReference>
<protein>
    <recommendedName>
        <fullName evidence="2 8">Biotin carboxyl carrier protein of acetyl-CoA carboxylase</fullName>
    </recommendedName>
</protein>
<name>A0AA41Q6H5_9ACTN</name>
<feature type="domain" description="Lipoyl-binding" evidence="10">
    <location>
        <begin position="104"/>
        <end position="180"/>
    </location>
</feature>
<evidence type="ECO:0000256" key="4">
    <source>
        <dbReference type="ARBA" id="ARBA00022832"/>
    </source>
</evidence>
<gene>
    <name evidence="11" type="ORF">LZ495_28185</name>
</gene>
<comment type="pathway">
    <text evidence="1 8">Lipid metabolism; fatty acid biosynthesis.</text>
</comment>
<dbReference type="InterPro" id="IPR001249">
    <property type="entry name" value="AcCoA_biotinCC"/>
</dbReference>
<evidence type="ECO:0000256" key="7">
    <source>
        <dbReference type="ARBA" id="ARBA00023267"/>
    </source>
</evidence>
<proteinExistence type="predicted"/>
<evidence type="ECO:0000256" key="8">
    <source>
        <dbReference type="RuleBase" id="RU364072"/>
    </source>
</evidence>
<sequence>MAIQDAEQAAAASPATYEDAHTTTAGQGEPATGTAPGRRAAEAAAAAEPAVGSAPSPRHFRMQTGDTVIEIEWGAGEVSLVRVAAAEAPAEPPAADTETTAAPGVFVRSPMVGTFYHAPDPGARPFVGVGDIVQPGQTVGILEAMKMMSPITSAVAGRVVEMLVGDAQPVEYDEPLIALDPLGRG</sequence>
<dbReference type="PROSITE" id="PS50968">
    <property type="entry name" value="BIOTINYL_LIPOYL"/>
    <property type="match status" value="1"/>
</dbReference>
<evidence type="ECO:0000256" key="5">
    <source>
        <dbReference type="ARBA" id="ARBA00023098"/>
    </source>
</evidence>
<keyword evidence="3 8" id="KW-0444">Lipid biosynthesis</keyword>
<dbReference type="CDD" id="cd06850">
    <property type="entry name" value="biotinyl_domain"/>
    <property type="match status" value="1"/>
</dbReference>
<dbReference type="GO" id="GO:0009317">
    <property type="term" value="C:acetyl-CoA carboxylase complex"/>
    <property type="evidence" value="ECO:0007669"/>
    <property type="project" value="InterPro"/>
</dbReference>
<dbReference type="EMBL" id="JAKFHA010000020">
    <property type="protein sequence ID" value="MCF2531072.1"/>
    <property type="molecule type" value="Genomic_DNA"/>
</dbReference>
<dbReference type="PANTHER" id="PTHR45266">
    <property type="entry name" value="OXALOACETATE DECARBOXYLASE ALPHA CHAIN"/>
    <property type="match status" value="1"/>
</dbReference>
<keyword evidence="4 8" id="KW-0276">Fatty acid metabolism</keyword>
<keyword evidence="5 8" id="KW-0443">Lipid metabolism</keyword>
<dbReference type="Pfam" id="PF00364">
    <property type="entry name" value="Biotin_lipoyl"/>
    <property type="match status" value="1"/>
</dbReference>
<organism evidence="11 12">
    <name type="scientific">Yinghuangia soli</name>
    <dbReference type="NCBI Taxonomy" id="2908204"/>
    <lineage>
        <taxon>Bacteria</taxon>
        <taxon>Bacillati</taxon>
        <taxon>Actinomycetota</taxon>
        <taxon>Actinomycetes</taxon>
        <taxon>Kitasatosporales</taxon>
        <taxon>Streptomycetaceae</taxon>
        <taxon>Yinghuangia</taxon>
    </lineage>
</organism>
<evidence type="ECO:0000256" key="1">
    <source>
        <dbReference type="ARBA" id="ARBA00005194"/>
    </source>
</evidence>
<feature type="region of interest" description="Disordered" evidence="9">
    <location>
        <begin position="1"/>
        <end position="60"/>
    </location>
</feature>
<dbReference type="InterPro" id="IPR011053">
    <property type="entry name" value="Single_hybrid_motif"/>
</dbReference>
<feature type="compositionally biased region" description="Low complexity" evidence="9">
    <location>
        <begin position="31"/>
        <end position="50"/>
    </location>
</feature>
<dbReference type="PANTHER" id="PTHR45266:SF3">
    <property type="entry name" value="OXALOACETATE DECARBOXYLASE ALPHA CHAIN"/>
    <property type="match status" value="1"/>
</dbReference>
<evidence type="ECO:0000256" key="2">
    <source>
        <dbReference type="ARBA" id="ARBA00017562"/>
    </source>
</evidence>
<evidence type="ECO:0000259" key="10">
    <source>
        <dbReference type="PROSITE" id="PS50968"/>
    </source>
</evidence>
<dbReference type="InterPro" id="IPR050709">
    <property type="entry name" value="Biotin_Carboxyl_Carrier/Decarb"/>
</dbReference>
<dbReference type="RefSeq" id="WP_235055734.1">
    <property type="nucleotide sequence ID" value="NZ_JAKFHA010000020.1"/>
</dbReference>